<dbReference type="OrthoDB" id="27330at2"/>
<name>A0A2Y9BAU5_9FIRM</name>
<dbReference type="PANTHER" id="PTHR33392:SF6">
    <property type="entry name" value="POLYISOPRENYL-TEICHOIC ACID--PEPTIDOGLYCAN TEICHOIC ACID TRANSFERASE TAGU"/>
    <property type="match status" value="1"/>
</dbReference>
<evidence type="ECO:0000259" key="4">
    <source>
        <dbReference type="Pfam" id="PF03816"/>
    </source>
</evidence>
<dbReference type="InterPro" id="IPR004474">
    <property type="entry name" value="LytR_CpsA_psr"/>
</dbReference>
<keyword evidence="6" id="KW-1185">Reference proteome</keyword>
<dbReference type="Proteomes" id="UP000245845">
    <property type="component" value="Unassembled WGS sequence"/>
</dbReference>
<feature type="transmembrane region" description="Helical" evidence="3">
    <location>
        <begin position="27"/>
        <end position="47"/>
    </location>
</feature>
<evidence type="ECO:0000313" key="6">
    <source>
        <dbReference type="Proteomes" id="UP000245845"/>
    </source>
</evidence>
<dbReference type="NCBIfam" id="TIGR00350">
    <property type="entry name" value="lytR_cpsA_psr"/>
    <property type="match status" value="1"/>
</dbReference>
<dbReference type="EMBL" id="QGDL01000001">
    <property type="protein sequence ID" value="PWJ32054.1"/>
    <property type="molecule type" value="Genomic_DNA"/>
</dbReference>
<evidence type="ECO:0000256" key="1">
    <source>
        <dbReference type="ARBA" id="ARBA00006068"/>
    </source>
</evidence>
<feature type="domain" description="Cell envelope-related transcriptional attenuator" evidence="4">
    <location>
        <begin position="92"/>
        <end position="249"/>
    </location>
</feature>
<dbReference type="InterPro" id="IPR050922">
    <property type="entry name" value="LytR/CpsA/Psr_CW_biosynth"/>
</dbReference>
<reference evidence="5 6" key="1">
    <citation type="submission" date="2018-05" db="EMBL/GenBank/DDBJ databases">
        <title>The Hungate 1000. A catalogue of reference genomes from the rumen microbiome.</title>
        <authorList>
            <person name="Kelly W."/>
        </authorList>
    </citation>
    <scope>NUCLEOTIDE SEQUENCE [LARGE SCALE GENOMIC DNA]</scope>
    <source>
        <strain evidence="5 6">NLAE-zl-C242</strain>
    </source>
</reference>
<organism evidence="5 6">
    <name type="scientific">Faecalicatena orotica</name>
    <dbReference type="NCBI Taxonomy" id="1544"/>
    <lineage>
        <taxon>Bacteria</taxon>
        <taxon>Bacillati</taxon>
        <taxon>Bacillota</taxon>
        <taxon>Clostridia</taxon>
        <taxon>Lachnospirales</taxon>
        <taxon>Lachnospiraceae</taxon>
        <taxon>Faecalicatena</taxon>
    </lineage>
</organism>
<accession>A0A2Y9BAU5</accession>
<keyword evidence="3" id="KW-1133">Transmembrane helix</keyword>
<proteinExistence type="inferred from homology"/>
<evidence type="ECO:0000313" key="5">
    <source>
        <dbReference type="EMBL" id="PWJ32054.1"/>
    </source>
</evidence>
<keyword evidence="3" id="KW-0472">Membrane</keyword>
<keyword evidence="3" id="KW-0812">Transmembrane</keyword>
<protein>
    <submittedName>
        <fullName evidence="5">LytR family transcriptional attenuator</fullName>
    </submittedName>
</protein>
<dbReference type="Gene3D" id="3.40.630.190">
    <property type="entry name" value="LCP protein"/>
    <property type="match status" value="1"/>
</dbReference>
<dbReference type="PANTHER" id="PTHR33392">
    <property type="entry name" value="POLYISOPRENYL-TEICHOIC ACID--PEPTIDOGLYCAN TEICHOIC ACID TRANSFERASE TAGU"/>
    <property type="match status" value="1"/>
</dbReference>
<evidence type="ECO:0000256" key="2">
    <source>
        <dbReference type="SAM" id="MobiDB-lite"/>
    </source>
</evidence>
<gene>
    <name evidence="5" type="ORF">A8806_101342</name>
</gene>
<comment type="similarity">
    <text evidence="1">Belongs to the LytR/CpsA/Psr (LCP) family.</text>
</comment>
<dbReference type="AlphaFoldDB" id="A0A2Y9BAU5"/>
<sequence>MARKKSKVKMTKQQRALLHKKKLRRRIVLLVVEIILLGVLGAAAYAMSKLDKLDYKTINEDNLEIYQDTGEFTNIALFGLDSREGELDGGVRSDAIMIASINNKTKEVKVVSVYRDTLTQQADGTYDKANAAYSYGGPEEAISLLNRNFDLDIKKYMSVNFNALADVIDLLGGIELELTDEEVFWTNGYCTETSRVVGRETTELTKPGKQTLDGIQAVAYARIRKTEGSDFKRTERQRLVLEQVANKAKTANISTLNKIIDQIFPQVSTNLSANDLLGMAASAVQYQIGEMSGYPFDVATPDSVIGLEGSFVVAIGAADNVKQLHEFLFGEKDYQVSNKVKEIDNDVAYLSGISGSDYETPVDDGSYTDDSGYVDNGYSDDGSEENYQDSTYTDGDAQW</sequence>
<evidence type="ECO:0000256" key="3">
    <source>
        <dbReference type="SAM" id="Phobius"/>
    </source>
</evidence>
<comment type="caution">
    <text evidence="5">The sequence shown here is derived from an EMBL/GenBank/DDBJ whole genome shotgun (WGS) entry which is preliminary data.</text>
</comment>
<feature type="region of interest" description="Disordered" evidence="2">
    <location>
        <begin position="359"/>
        <end position="399"/>
    </location>
</feature>
<dbReference type="RefSeq" id="WP_109729421.1">
    <property type="nucleotide sequence ID" value="NZ_BAAACK010000007.1"/>
</dbReference>
<dbReference type="Pfam" id="PF03816">
    <property type="entry name" value="LytR_cpsA_psr"/>
    <property type="match status" value="1"/>
</dbReference>